<reference evidence="1 2" key="1">
    <citation type="submission" date="2019-11" db="EMBL/GenBank/DDBJ databases">
        <authorList>
            <person name="Holert J."/>
        </authorList>
    </citation>
    <scope>NUCLEOTIDE SEQUENCE [LARGE SCALE GENOMIC DNA]</scope>
    <source>
        <strain evidence="1">SB11_3</strain>
    </source>
</reference>
<accession>A0A5S9PR03</accession>
<evidence type="ECO:0000313" key="2">
    <source>
        <dbReference type="Proteomes" id="UP000441399"/>
    </source>
</evidence>
<proteinExistence type="predicted"/>
<dbReference type="Proteomes" id="UP000441399">
    <property type="component" value="Unassembled WGS sequence"/>
</dbReference>
<sequence>MPVSKIAYKESLLVLMRYAIRHGIEEDNPSLILSWMSREIRGSEESADKLWQIYHGQFQLLLDTYADSLVPDHWRSVCLDHINRPLVHMMNIANTDLKRSQVMALFEELRVISHHFH</sequence>
<dbReference type="AlphaFoldDB" id="A0A5S9PR03"/>
<name>A0A5S9PR03_9GAMM</name>
<protein>
    <submittedName>
        <fullName evidence="1">Uncharacterized protein</fullName>
    </submittedName>
</protein>
<organism evidence="1 2">
    <name type="scientific">BD1-7 clade bacterium</name>
    <dbReference type="NCBI Taxonomy" id="2029982"/>
    <lineage>
        <taxon>Bacteria</taxon>
        <taxon>Pseudomonadati</taxon>
        <taxon>Pseudomonadota</taxon>
        <taxon>Gammaproteobacteria</taxon>
        <taxon>Cellvibrionales</taxon>
        <taxon>Spongiibacteraceae</taxon>
        <taxon>BD1-7 clade</taxon>
    </lineage>
</organism>
<dbReference type="EMBL" id="CACSIO010000012">
    <property type="protein sequence ID" value="CAA0107042.1"/>
    <property type="molecule type" value="Genomic_DNA"/>
</dbReference>
<evidence type="ECO:0000313" key="1">
    <source>
        <dbReference type="EMBL" id="CAA0107042.1"/>
    </source>
</evidence>
<keyword evidence="2" id="KW-1185">Reference proteome</keyword>
<gene>
    <name evidence="1" type="ORF">OPDIPICF_01137</name>
</gene>